<gene>
    <name evidence="1" type="ORF">E2562_006721</name>
</gene>
<evidence type="ECO:0000313" key="1">
    <source>
        <dbReference type="EMBL" id="KAF0923760.1"/>
    </source>
</evidence>
<comment type="caution">
    <text evidence="1">The sequence shown here is derived from an EMBL/GenBank/DDBJ whole genome shotgun (WGS) entry which is preliminary data.</text>
</comment>
<dbReference type="EMBL" id="SPHZ02000003">
    <property type="protein sequence ID" value="KAF0923760.1"/>
    <property type="molecule type" value="Genomic_DNA"/>
</dbReference>
<evidence type="ECO:0000313" key="2">
    <source>
        <dbReference type="Proteomes" id="UP000479710"/>
    </source>
</evidence>
<accession>A0A6G1EG20</accession>
<reference evidence="1 2" key="1">
    <citation type="submission" date="2019-11" db="EMBL/GenBank/DDBJ databases">
        <title>Whole genome sequence of Oryza granulata.</title>
        <authorList>
            <person name="Li W."/>
        </authorList>
    </citation>
    <scope>NUCLEOTIDE SEQUENCE [LARGE SCALE GENOMIC DNA]</scope>
    <source>
        <strain evidence="2">cv. Menghai</strain>
        <tissue evidence="1">Leaf</tissue>
    </source>
</reference>
<dbReference type="AlphaFoldDB" id="A0A6G1EG20"/>
<protein>
    <submittedName>
        <fullName evidence="1">Uncharacterized protein</fullName>
    </submittedName>
</protein>
<organism evidence="1 2">
    <name type="scientific">Oryza meyeriana var. granulata</name>
    <dbReference type="NCBI Taxonomy" id="110450"/>
    <lineage>
        <taxon>Eukaryota</taxon>
        <taxon>Viridiplantae</taxon>
        <taxon>Streptophyta</taxon>
        <taxon>Embryophyta</taxon>
        <taxon>Tracheophyta</taxon>
        <taxon>Spermatophyta</taxon>
        <taxon>Magnoliopsida</taxon>
        <taxon>Liliopsida</taxon>
        <taxon>Poales</taxon>
        <taxon>Poaceae</taxon>
        <taxon>BOP clade</taxon>
        <taxon>Oryzoideae</taxon>
        <taxon>Oryzeae</taxon>
        <taxon>Oryzinae</taxon>
        <taxon>Oryza</taxon>
        <taxon>Oryza meyeriana</taxon>
    </lineage>
</organism>
<keyword evidence="2" id="KW-1185">Reference proteome</keyword>
<dbReference type="Proteomes" id="UP000479710">
    <property type="component" value="Unassembled WGS sequence"/>
</dbReference>
<sequence>MGNDAGPELLQAHGALFSGNDTTCITIEYFVAVPLVYRHRLQQVLHPEEVPWAVLVLLGLQLDTHIFPVLWRVVAKFETSLGARRTAEAGLITPRNHMRNRSDERKNGRVPIDLKRVIWQGGAGGSTDC</sequence>
<name>A0A6G1EG20_9ORYZ</name>
<proteinExistence type="predicted"/>